<reference evidence="1" key="1">
    <citation type="submission" date="2018-11" db="EMBL/GenBank/DDBJ databases">
        <authorList>
            <person name="Alioto T."/>
            <person name="Alioto T."/>
        </authorList>
    </citation>
    <scope>NUCLEOTIDE SEQUENCE</scope>
</reference>
<organism evidence="1 2">
    <name type="scientific">Mytilus galloprovincialis</name>
    <name type="common">Mediterranean mussel</name>
    <dbReference type="NCBI Taxonomy" id="29158"/>
    <lineage>
        <taxon>Eukaryota</taxon>
        <taxon>Metazoa</taxon>
        <taxon>Spiralia</taxon>
        <taxon>Lophotrochozoa</taxon>
        <taxon>Mollusca</taxon>
        <taxon>Bivalvia</taxon>
        <taxon>Autobranchia</taxon>
        <taxon>Pteriomorphia</taxon>
        <taxon>Mytilida</taxon>
        <taxon>Mytiloidea</taxon>
        <taxon>Mytilidae</taxon>
        <taxon>Mytilinae</taxon>
        <taxon>Mytilus</taxon>
    </lineage>
</organism>
<sequence>IFIQRRKLANASYTTLTVRRDQNNYNEVPNQMSVSIIGQYYEMSAASETHAPTVQQNINQIQHIDTYGYLIPSGMLETDGDYQTIAD</sequence>
<evidence type="ECO:0000313" key="2">
    <source>
        <dbReference type="Proteomes" id="UP000596742"/>
    </source>
</evidence>
<proteinExistence type="predicted"/>
<keyword evidence="2" id="KW-1185">Reference proteome</keyword>
<dbReference type="OrthoDB" id="6191190at2759"/>
<protein>
    <submittedName>
        <fullName evidence="1">Uncharacterized protein</fullName>
    </submittedName>
</protein>
<feature type="non-terminal residue" evidence="1">
    <location>
        <position position="1"/>
    </location>
</feature>
<accession>A0A8B6EHR7</accession>
<comment type="caution">
    <text evidence="1">The sequence shown here is derived from an EMBL/GenBank/DDBJ whole genome shotgun (WGS) entry which is preliminary data.</text>
</comment>
<evidence type="ECO:0000313" key="1">
    <source>
        <dbReference type="EMBL" id="VDI34095.1"/>
    </source>
</evidence>
<name>A0A8B6EHR7_MYTGA</name>
<dbReference type="AlphaFoldDB" id="A0A8B6EHR7"/>
<gene>
    <name evidence="1" type="ORF">MGAL_10B048329</name>
</gene>
<dbReference type="EMBL" id="UYJE01005114">
    <property type="protein sequence ID" value="VDI34095.1"/>
    <property type="molecule type" value="Genomic_DNA"/>
</dbReference>
<dbReference type="Proteomes" id="UP000596742">
    <property type="component" value="Unassembled WGS sequence"/>
</dbReference>